<dbReference type="EMBL" id="MT141300">
    <property type="protein sequence ID" value="QJA57942.1"/>
    <property type="molecule type" value="Genomic_DNA"/>
</dbReference>
<accession>A0A6M3IN69</accession>
<protein>
    <submittedName>
        <fullName evidence="1">Uncharacterized protein</fullName>
    </submittedName>
</protein>
<dbReference type="AlphaFoldDB" id="A0A6M3IN69"/>
<gene>
    <name evidence="2" type="ORF">MM415A00699_0018</name>
    <name evidence="1" type="ORF">MM415B01534_0010</name>
</gene>
<proteinExistence type="predicted"/>
<evidence type="ECO:0000313" key="2">
    <source>
        <dbReference type="EMBL" id="QJA80576.1"/>
    </source>
</evidence>
<organism evidence="1">
    <name type="scientific">viral metagenome</name>
    <dbReference type="NCBI Taxonomy" id="1070528"/>
    <lineage>
        <taxon>unclassified sequences</taxon>
        <taxon>metagenomes</taxon>
        <taxon>organismal metagenomes</taxon>
    </lineage>
</organism>
<dbReference type="EMBL" id="MT142427">
    <property type="protein sequence ID" value="QJA80576.1"/>
    <property type="molecule type" value="Genomic_DNA"/>
</dbReference>
<name>A0A6M3IN69_9ZZZZ</name>
<reference evidence="1" key="1">
    <citation type="submission" date="2020-03" db="EMBL/GenBank/DDBJ databases">
        <title>The deep terrestrial virosphere.</title>
        <authorList>
            <person name="Holmfeldt K."/>
            <person name="Nilsson E."/>
            <person name="Simone D."/>
            <person name="Lopez-Fernandez M."/>
            <person name="Wu X."/>
            <person name="de Brujin I."/>
            <person name="Lundin D."/>
            <person name="Andersson A."/>
            <person name="Bertilsson S."/>
            <person name="Dopson M."/>
        </authorList>
    </citation>
    <scope>NUCLEOTIDE SEQUENCE</scope>
    <source>
        <strain evidence="2">MM415A00699</strain>
        <strain evidence="1">MM415B01534</strain>
    </source>
</reference>
<sequence length="71" mass="8036">MNSSKWMISEKFIDKKSCFFRLFGVGDDKFDEKSASKCTRDTVDIEKNGIGTLLTSAVKRWPLALPESETT</sequence>
<evidence type="ECO:0000313" key="1">
    <source>
        <dbReference type="EMBL" id="QJA57942.1"/>
    </source>
</evidence>